<evidence type="ECO:0000256" key="1">
    <source>
        <dbReference type="PROSITE-ProRule" id="PRU00339"/>
    </source>
</evidence>
<dbReference type="InterPro" id="IPR019734">
    <property type="entry name" value="TPR_rpt"/>
</dbReference>
<dbReference type="InterPro" id="IPR011990">
    <property type="entry name" value="TPR-like_helical_dom_sf"/>
</dbReference>
<dbReference type="PROSITE" id="PS50005">
    <property type="entry name" value="TPR"/>
    <property type="match status" value="1"/>
</dbReference>
<dbReference type="SMART" id="SM00028">
    <property type="entry name" value="TPR"/>
    <property type="match status" value="3"/>
</dbReference>
<evidence type="ECO:0000313" key="3">
    <source>
        <dbReference type="EMBL" id="SEE04552.1"/>
    </source>
</evidence>
<dbReference type="Proteomes" id="UP000183071">
    <property type="component" value="Unassembled WGS sequence"/>
</dbReference>
<accession>A0A0N1IY55</accession>
<gene>
    <name evidence="2" type="ORF">I602_1284</name>
    <name evidence="3" type="ORF">SAMN05444353_0487</name>
</gene>
<protein>
    <submittedName>
        <fullName evidence="3">Protein involved in gliding motility SprE</fullName>
    </submittedName>
    <submittedName>
        <fullName evidence="2">TPR domain protein</fullName>
    </submittedName>
</protein>
<dbReference type="PATRIC" id="fig|1300348.6.peg.1283"/>
<sequence length="726" mass="83846">MFTFIAVIASCSTKKDSVISRNYHALTTKYNILFNGNNAFDKGIDEINNSYTDDWFLQLPLEPIEFEEDKIIAPTFNNNIGSGFNNDKDKKPTTTFERAEEKAVKAIQKHGMNIDGIERNRQIDNAYLLLGKARYYQQRFIPAVEAFNYVIANYPNADLIAETKIWRAKTNIRLDNEETAIESMKLLLVIRDTLEADLPNRIKEQAHTALAMAYVKSDSLQNAKKHLQLATRTLENQAQGARNLFVLGQIYSLEDKKDSANLTYNRLANFKKAPYKYKIHANIELARNTTNDSISVVVLNTLQELIKDRENRPYLDELYYQTAVLQEKNDSIQLAKNNYYNSLRAANAGDKQKTFTYENLGNLAFKEAEYQNASAYYDSVLQFTKDTLNLRIRRIKRKYKNLASLIKFEDVVQTNDSIVRIATLTKEEQTTFFENYIEKIKEADEAAAQLRLNQMAFANPISGLQPAKKGEWYFYNSQSLSFGKSEFFKIWGNRRLEDNWRWSEKASIGIATKDSTAVNKVNIKYDLDTYLSTIPKEQSEIDSLIITRNEALYELGLIYKEQFKNLDLAKQRLERVNDLNEDEALVLPINWHLYQLYTSLDNETEAEQYKNVILTKYSETKFAQVILNPNVVFSDEVEVNEVERKYKELYYLYKDDKFNEVITQIDAFLPSIPNAALLPKFELLKALAIGKFKTKKEYKAALDYIVVSYGNTEEAEKAKAIVAQLK</sequence>
<comment type="caution">
    <text evidence="2">The sequence shown here is derived from an EMBL/GenBank/DDBJ whole genome shotgun (WGS) entry which is preliminary data.</text>
</comment>
<dbReference type="Gene3D" id="1.25.40.10">
    <property type="entry name" value="Tetratricopeptide repeat domain"/>
    <property type="match status" value="1"/>
</dbReference>
<dbReference type="AlphaFoldDB" id="A0A0N1IY55"/>
<name>A0A0N1IY55_9FLAO</name>
<proteinExistence type="predicted"/>
<dbReference type="Proteomes" id="UP000037716">
    <property type="component" value="Unassembled WGS sequence"/>
</dbReference>
<evidence type="ECO:0000313" key="4">
    <source>
        <dbReference type="Proteomes" id="UP000037716"/>
    </source>
</evidence>
<evidence type="ECO:0000313" key="2">
    <source>
        <dbReference type="EMBL" id="KOY51724.1"/>
    </source>
</evidence>
<evidence type="ECO:0000313" key="5">
    <source>
        <dbReference type="Proteomes" id="UP000183071"/>
    </source>
</evidence>
<dbReference type="SUPFAM" id="SSF48452">
    <property type="entry name" value="TPR-like"/>
    <property type="match status" value="2"/>
</dbReference>
<feature type="repeat" description="TPR" evidence="1">
    <location>
        <begin position="354"/>
        <end position="387"/>
    </location>
</feature>
<dbReference type="STRING" id="1300348.I602_1284"/>
<dbReference type="EMBL" id="FNUE01000001">
    <property type="protein sequence ID" value="SEE04552.1"/>
    <property type="molecule type" value="Genomic_DNA"/>
</dbReference>
<reference evidence="2 4" key="1">
    <citation type="submission" date="2015-07" db="EMBL/GenBank/DDBJ databases">
        <title>Genome of Polaribacter dokdonenesis DSW-5, isolated from seawater off Dokdo in Korea.</title>
        <authorList>
            <person name="Yoon K."/>
            <person name="Song J.Y."/>
            <person name="Kim J.F."/>
        </authorList>
    </citation>
    <scope>NUCLEOTIDE SEQUENCE [LARGE SCALE GENOMIC DNA]</scope>
    <source>
        <strain evidence="2 4">DSW-5</strain>
    </source>
</reference>
<dbReference type="EMBL" id="LGBR01000001">
    <property type="protein sequence ID" value="KOY51724.1"/>
    <property type="molecule type" value="Genomic_DNA"/>
</dbReference>
<organism evidence="2 4">
    <name type="scientific">Polaribacter dokdonensis DSW-5</name>
    <dbReference type="NCBI Taxonomy" id="1300348"/>
    <lineage>
        <taxon>Bacteria</taxon>
        <taxon>Pseudomonadati</taxon>
        <taxon>Bacteroidota</taxon>
        <taxon>Flavobacteriia</taxon>
        <taxon>Flavobacteriales</taxon>
        <taxon>Flavobacteriaceae</taxon>
    </lineage>
</organism>
<reference evidence="3 5" key="2">
    <citation type="submission" date="2016-10" db="EMBL/GenBank/DDBJ databases">
        <authorList>
            <person name="Varghese N."/>
            <person name="Submissions S."/>
        </authorList>
    </citation>
    <scope>NUCLEOTIDE SEQUENCE [LARGE SCALE GENOMIC DNA]</scope>
    <source>
        <strain evidence="3 5">DSW-5</strain>
    </source>
</reference>
<keyword evidence="5" id="KW-1185">Reference proteome</keyword>
<keyword evidence="1" id="KW-0802">TPR repeat</keyword>